<proteinExistence type="inferred from homology"/>
<evidence type="ECO:0000256" key="5">
    <source>
        <dbReference type="ARBA" id="ARBA00023186"/>
    </source>
</evidence>
<evidence type="ECO:0000256" key="2">
    <source>
        <dbReference type="ARBA" id="ARBA00007399"/>
    </source>
</evidence>
<evidence type="ECO:0000259" key="8">
    <source>
        <dbReference type="Pfam" id="PF02753"/>
    </source>
</evidence>
<feature type="domain" description="Pili assembly chaperone C-terminal" evidence="8">
    <location>
        <begin position="170"/>
        <end position="231"/>
    </location>
</feature>
<keyword evidence="10" id="KW-1185">Reference proteome</keyword>
<feature type="domain" description="Pili assembly chaperone N-terminal" evidence="7">
    <location>
        <begin position="25"/>
        <end position="147"/>
    </location>
</feature>
<accession>A0ABT4YSG7</accession>
<protein>
    <submittedName>
        <fullName evidence="9">Fimbria/pilus periplasmic chaperone</fullName>
    </submittedName>
</protein>
<dbReference type="EMBL" id="JAQLOI010000001">
    <property type="protein sequence ID" value="MDB1124352.1"/>
    <property type="molecule type" value="Genomic_DNA"/>
</dbReference>
<evidence type="ECO:0000256" key="6">
    <source>
        <dbReference type="SAM" id="SignalP"/>
    </source>
</evidence>
<dbReference type="RefSeq" id="WP_272136748.1">
    <property type="nucleotide sequence ID" value="NZ_JAQLOI010000001.1"/>
</dbReference>
<dbReference type="Pfam" id="PF02753">
    <property type="entry name" value="PapD_C"/>
    <property type="match status" value="1"/>
</dbReference>
<dbReference type="PANTHER" id="PTHR30251:SF2">
    <property type="entry name" value="FIMBRIAL CHAPERONE YADV-RELATED"/>
    <property type="match status" value="1"/>
</dbReference>
<evidence type="ECO:0000256" key="4">
    <source>
        <dbReference type="ARBA" id="ARBA00022764"/>
    </source>
</evidence>
<organism evidence="9 10">
    <name type="scientific">Vibrio algarum</name>
    <dbReference type="NCBI Taxonomy" id="3020714"/>
    <lineage>
        <taxon>Bacteria</taxon>
        <taxon>Pseudomonadati</taxon>
        <taxon>Pseudomonadota</taxon>
        <taxon>Gammaproteobacteria</taxon>
        <taxon>Vibrionales</taxon>
        <taxon>Vibrionaceae</taxon>
        <taxon>Vibrio</taxon>
    </lineage>
</organism>
<keyword evidence="4" id="KW-0574">Periplasm</keyword>
<feature type="chain" id="PRO_5047216179" evidence="6">
    <location>
        <begin position="25"/>
        <end position="239"/>
    </location>
</feature>
<comment type="similarity">
    <text evidence="2">Belongs to the periplasmic pilus chaperone family.</text>
</comment>
<feature type="signal peptide" evidence="6">
    <location>
        <begin position="1"/>
        <end position="24"/>
    </location>
</feature>
<evidence type="ECO:0000256" key="3">
    <source>
        <dbReference type="ARBA" id="ARBA00022729"/>
    </source>
</evidence>
<dbReference type="InterPro" id="IPR013783">
    <property type="entry name" value="Ig-like_fold"/>
</dbReference>
<dbReference type="Proteomes" id="UP001210678">
    <property type="component" value="Unassembled WGS sequence"/>
</dbReference>
<dbReference type="InterPro" id="IPR036316">
    <property type="entry name" value="Pili_assmbl_chap_C_dom_sf"/>
</dbReference>
<evidence type="ECO:0000259" key="7">
    <source>
        <dbReference type="Pfam" id="PF00345"/>
    </source>
</evidence>
<gene>
    <name evidence="9" type="ORF">PGX00_12085</name>
</gene>
<keyword evidence="3 6" id="KW-0732">Signal</keyword>
<dbReference type="InterPro" id="IPR008962">
    <property type="entry name" value="PapD-like_sf"/>
</dbReference>
<keyword evidence="5" id="KW-0143">Chaperone</keyword>
<dbReference type="SUPFAM" id="SSF49584">
    <property type="entry name" value="Periplasmic chaperone C-domain"/>
    <property type="match status" value="1"/>
</dbReference>
<dbReference type="PRINTS" id="PR00969">
    <property type="entry name" value="CHAPERONPILI"/>
</dbReference>
<reference evidence="9 10" key="1">
    <citation type="submission" date="2023-01" db="EMBL/GenBank/DDBJ databases">
        <title>Vibrio sp. KJ40-1 sp.nov, isolated from marine algae.</title>
        <authorList>
            <person name="Butt M."/>
            <person name="Kim J.M.J."/>
            <person name="Jeon C.O.C."/>
        </authorList>
    </citation>
    <scope>NUCLEOTIDE SEQUENCE [LARGE SCALE GENOMIC DNA]</scope>
    <source>
        <strain evidence="9 10">KJ40-1</strain>
    </source>
</reference>
<dbReference type="InterPro" id="IPR016148">
    <property type="entry name" value="Pili_assmbl_chaperone_C"/>
</dbReference>
<evidence type="ECO:0000313" key="9">
    <source>
        <dbReference type="EMBL" id="MDB1124352.1"/>
    </source>
</evidence>
<comment type="caution">
    <text evidence="9">The sequence shown here is derived from an EMBL/GenBank/DDBJ whole genome shotgun (WGS) entry which is preliminary data.</text>
</comment>
<name>A0ABT4YSG7_9VIBR</name>
<dbReference type="InterPro" id="IPR001829">
    <property type="entry name" value="Pili_assmbl_chaperone_bac"/>
</dbReference>
<evidence type="ECO:0000256" key="1">
    <source>
        <dbReference type="ARBA" id="ARBA00004418"/>
    </source>
</evidence>
<dbReference type="InterPro" id="IPR050643">
    <property type="entry name" value="Periplasmic_pilus_chap"/>
</dbReference>
<dbReference type="InterPro" id="IPR016147">
    <property type="entry name" value="Pili_assmbl_chaperone_N"/>
</dbReference>
<evidence type="ECO:0000313" key="10">
    <source>
        <dbReference type="Proteomes" id="UP001210678"/>
    </source>
</evidence>
<dbReference type="Pfam" id="PF00345">
    <property type="entry name" value="PapD_N"/>
    <property type="match status" value="1"/>
</dbReference>
<comment type="subcellular location">
    <subcellularLocation>
        <location evidence="1">Periplasm</location>
    </subcellularLocation>
</comment>
<dbReference type="SUPFAM" id="SSF49354">
    <property type="entry name" value="PapD-like"/>
    <property type="match status" value="1"/>
</dbReference>
<dbReference type="Gene3D" id="2.60.40.10">
    <property type="entry name" value="Immunoglobulins"/>
    <property type="match status" value="2"/>
</dbReference>
<sequence length="239" mass="26774">MLISRFLQLLFISFSILSVFSTQASVVINNTRVVYLDNSKEVSVKLNNNGNKPVLVQSWIDSGDPDQNPSTIQVPFILTPPINRIDSKQGQTLRIFYTGEELSTTEESIFWLNVLEIPAKNSDLKDKNTLQLAFRTRLKLFFRPSDLQGDANDAGKNLVWDVIGSGLKATNPTPYHVSLTRVSIEINDKSYDSEAVMVYPNKSQIFNFSDLPAIPSGSKIIINYLDDYGATKSFESITQ</sequence>
<dbReference type="PANTHER" id="PTHR30251">
    <property type="entry name" value="PILUS ASSEMBLY CHAPERONE"/>
    <property type="match status" value="1"/>
</dbReference>